<protein>
    <submittedName>
        <fullName evidence="1">Uncharacterized protein</fullName>
    </submittedName>
</protein>
<dbReference type="AlphaFoldDB" id="V9V9W2"/>
<gene>
    <name evidence="1" type="ORF">X970_19855</name>
</gene>
<proteinExistence type="predicted"/>
<dbReference type="KEGG" id="pmot:X970_19855"/>
<accession>V9V9W2</accession>
<dbReference type="HOGENOM" id="CLU_1531263_0_0_6"/>
<dbReference type="EMBL" id="CP006979">
    <property type="protein sequence ID" value="AHC91173.1"/>
    <property type="molecule type" value="Genomic_DNA"/>
</dbReference>
<reference evidence="1 2" key="1">
    <citation type="submission" date="2013-12" db="EMBL/GenBank/DDBJ databases">
        <title>Complete Genomes of Pseudomonas monteilii SB3078 and SB3101, two Benzene, Toluene and Ethylbenzene Degrading Bacteria used for Bioaugmentation.</title>
        <authorList>
            <person name="Dueholm M.S."/>
            <person name="Albertsen M."/>
            <person name="D'Imperio S."/>
            <person name="Tale V.P."/>
            <person name="Lewis D."/>
            <person name="Nilsen P.H."/>
            <person name="Nielsen J.L."/>
        </authorList>
    </citation>
    <scope>NUCLEOTIDE SEQUENCE [LARGE SCALE GENOMIC DNA]</scope>
    <source>
        <strain evidence="1 2">SB3101</strain>
    </source>
</reference>
<evidence type="ECO:0000313" key="1">
    <source>
        <dbReference type="EMBL" id="AHC91173.1"/>
    </source>
</evidence>
<evidence type="ECO:0000313" key="2">
    <source>
        <dbReference type="Proteomes" id="UP000018660"/>
    </source>
</evidence>
<dbReference type="Proteomes" id="UP000018660">
    <property type="component" value="Chromosome"/>
</dbReference>
<organism evidence="1 2">
    <name type="scientific">Pseudomonas monteilii SB3101</name>
    <dbReference type="NCBI Taxonomy" id="1435058"/>
    <lineage>
        <taxon>Bacteria</taxon>
        <taxon>Pseudomonadati</taxon>
        <taxon>Pseudomonadota</taxon>
        <taxon>Gammaproteobacteria</taxon>
        <taxon>Pseudomonadales</taxon>
        <taxon>Pseudomonadaceae</taxon>
        <taxon>Pseudomonas</taxon>
    </lineage>
</organism>
<name>V9V9W2_9PSED</name>
<sequence>MCGKATERRRRALLAGELDRAIEVLEQRAHMPLDRLEAALGHLRSEDLQRSGVGKTARQRFGDQRRVDTGLFSQGNHFGDYQSIAGHDHLVAGLGHLACAHRAHMRHALAKNLQYRARTLQVGCLATDHDRQGAGFGPGGAAGHWRVQPGHAAQRCQFGGHFTSGGWLQAGEIDQ</sequence>